<sequence>MEEPMMAFSRSLARKQPINHRNQPNSRTRSTSESDPLRPIASISSNFYFLAFLGKILVPELGRWMFALGYLGAGTILSLCLTSELRRSTVLAVHACSVRLNSLYLESSVHHVSFISFWEDNLPCCGGPTCVALQRQSINFSDNFFDGVKRFKVLLLVTNKGKHNIHEPSTLEDKLVSSNTNDQADRQPLSTKKGL</sequence>
<feature type="region of interest" description="Disordered" evidence="1">
    <location>
        <begin position="17"/>
        <end position="37"/>
    </location>
</feature>
<proteinExistence type="predicted"/>
<evidence type="ECO:0000313" key="3">
    <source>
        <dbReference type="Proteomes" id="UP000076798"/>
    </source>
</evidence>
<feature type="compositionally biased region" description="Polar residues" evidence="1">
    <location>
        <begin position="19"/>
        <end position="29"/>
    </location>
</feature>
<dbReference type="AlphaFoldDB" id="A0A166IW17"/>
<keyword evidence="3" id="KW-1185">Reference proteome</keyword>
<evidence type="ECO:0000313" key="2">
    <source>
        <dbReference type="EMBL" id="KZT44130.1"/>
    </source>
</evidence>
<name>A0A166IW17_9AGAM</name>
<feature type="region of interest" description="Disordered" evidence="1">
    <location>
        <begin position="168"/>
        <end position="195"/>
    </location>
</feature>
<evidence type="ECO:0000256" key="1">
    <source>
        <dbReference type="SAM" id="MobiDB-lite"/>
    </source>
</evidence>
<protein>
    <submittedName>
        <fullName evidence="2">Uncharacterized protein</fullName>
    </submittedName>
</protein>
<gene>
    <name evidence="2" type="ORF">SISSUDRAFT_337812</name>
</gene>
<dbReference type="Proteomes" id="UP000076798">
    <property type="component" value="Unassembled WGS sequence"/>
</dbReference>
<dbReference type="EMBL" id="KV428005">
    <property type="protein sequence ID" value="KZT44130.1"/>
    <property type="molecule type" value="Genomic_DNA"/>
</dbReference>
<reference evidence="2 3" key="1">
    <citation type="journal article" date="2016" name="Mol. Biol. Evol.">
        <title>Comparative Genomics of Early-Diverging Mushroom-Forming Fungi Provides Insights into the Origins of Lignocellulose Decay Capabilities.</title>
        <authorList>
            <person name="Nagy L.G."/>
            <person name="Riley R."/>
            <person name="Tritt A."/>
            <person name="Adam C."/>
            <person name="Daum C."/>
            <person name="Floudas D."/>
            <person name="Sun H."/>
            <person name="Yadav J.S."/>
            <person name="Pangilinan J."/>
            <person name="Larsson K.H."/>
            <person name="Matsuura K."/>
            <person name="Barry K."/>
            <person name="Labutti K."/>
            <person name="Kuo R."/>
            <person name="Ohm R.A."/>
            <person name="Bhattacharya S.S."/>
            <person name="Shirouzu T."/>
            <person name="Yoshinaga Y."/>
            <person name="Martin F.M."/>
            <person name="Grigoriev I.V."/>
            <person name="Hibbett D.S."/>
        </authorList>
    </citation>
    <scope>NUCLEOTIDE SEQUENCE [LARGE SCALE GENOMIC DNA]</scope>
    <source>
        <strain evidence="2 3">HHB10207 ss-3</strain>
    </source>
</reference>
<organism evidence="2 3">
    <name type="scientific">Sistotremastrum suecicum HHB10207 ss-3</name>
    <dbReference type="NCBI Taxonomy" id="1314776"/>
    <lineage>
        <taxon>Eukaryota</taxon>
        <taxon>Fungi</taxon>
        <taxon>Dikarya</taxon>
        <taxon>Basidiomycota</taxon>
        <taxon>Agaricomycotina</taxon>
        <taxon>Agaricomycetes</taxon>
        <taxon>Sistotremastrales</taxon>
        <taxon>Sistotremastraceae</taxon>
        <taxon>Sistotremastrum</taxon>
    </lineage>
</organism>
<accession>A0A166IW17</accession>